<dbReference type="Proteomes" id="UP001556631">
    <property type="component" value="Unassembled WGS sequence"/>
</dbReference>
<gene>
    <name evidence="9" type="primary">cydB</name>
    <name evidence="9" type="ORF">AB3X52_12965</name>
</gene>
<keyword evidence="10" id="KW-1185">Reference proteome</keyword>
<evidence type="ECO:0000256" key="6">
    <source>
        <dbReference type="ARBA" id="ARBA00023136"/>
    </source>
</evidence>
<organism evidence="9 10">
    <name type="scientific">Nocardioides eburneus</name>
    <dbReference type="NCBI Taxonomy" id="3231482"/>
    <lineage>
        <taxon>Bacteria</taxon>
        <taxon>Bacillati</taxon>
        <taxon>Actinomycetota</taxon>
        <taxon>Actinomycetes</taxon>
        <taxon>Propionibacteriales</taxon>
        <taxon>Nocardioidaceae</taxon>
        <taxon>Nocardioides</taxon>
    </lineage>
</organism>
<accession>A0ABV3T181</accession>
<comment type="subcellular location">
    <subcellularLocation>
        <location evidence="1">Cell membrane</location>
        <topology evidence="1">Multi-pass membrane protein</topology>
    </subcellularLocation>
</comment>
<keyword evidence="3" id="KW-1003">Cell membrane</keyword>
<dbReference type="InterPro" id="IPR003317">
    <property type="entry name" value="Cyt-d_oxidase_su2"/>
</dbReference>
<protein>
    <submittedName>
        <fullName evidence="9">Cytochrome d ubiquinol oxidase subunit II</fullName>
    </submittedName>
</protein>
<evidence type="ECO:0000256" key="4">
    <source>
        <dbReference type="ARBA" id="ARBA00022692"/>
    </source>
</evidence>
<comment type="caution">
    <text evidence="9">The sequence shown here is derived from an EMBL/GenBank/DDBJ whole genome shotgun (WGS) entry which is preliminary data.</text>
</comment>
<dbReference type="PANTHER" id="PTHR43141">
    <property type="entry name" value="CYTOCHROME BD2 SUBUNIT II"/>
    <property type="match status" value="1"/>
</dbReference>
<feature type="transmembrane region" description="Helical" evidence="8">
    <location>
        <begin position="293"/>
        <end position="313"/>
    </location>
</feature>
<reference evidence="9 10" key="1">
    <citation type="submission" date="2024-07" db="EMBL/GenBank/DDBJ databases">
        <authorList>
            <person name="Lee S."/>
            <person name="Kang M."/>
        </authorList>
    </citation>
    <scope>NUCLEOTIDE SEQUENCE [LARGE SCALE GENOMIC DNA]</scope>
    <source>
        <strain evidence="9 10">DS6</strain>
    </source>
</reference>
<feature type="transmembrane region" description="Helical" evidence="8">
    <location>
        <begin position="53"/>
        <end position="72"/>
    </location>
</feature>
<feature type="transmembrane region" description="Helical" evidence="8">
    <location>
        <begin position="154"/>
        <end position="177"/>
    </location>
</feature>
<feature type="transmembrane region" description="Helical" evidence="8">
    <location>
        <begin position="252"/>
        <end position="273"/>
    </location>
</feature>
<dbReference type="PANTHER" id="PTHR43141:SF4">
    <property type="entry name" value="CYTOCHROME BD2 SUBUNIT II"/>
    <property type="match status" value="1"/>
</dbReference>
<keyword evidence="6 8" id="KW-0472">Membrane</keyword>
<feature type="transmembrane region" description="Helical" evidence="8">
    <location>
        <begin position="224"/>
        <end position="245"/>
    </location>
</feature>
<evidence type="ECO:0000256" key="1">
    <source>
        <dbReference type="ARBA" id="ARBA00004651"/>
    </source>
</evidence>
<dbReference type="Pfam" id="PF02322">
    <property type="entry name" value="Cyt_bd_oxida_II"/>
    <property type="match status" value="1"/>
</dbReference>
<evidence type="ECO:0000256" key="2">
    <source>
        <dbReference type="ARBA" id="ARBA00007543"/>
    </source>
</evidence>
<proteinExistence type="inferred from homology"/>
<feature type="transmembrane region" description="Helical" evidence="8">
    <location>
        <begin position="189"/>
        <end position="212"/>
    </location>
</feature>
<evidence type="ECO:0000256" key="7">
    <source>
        <dbReference type="SAM" id="MobiDB-lite"/>
    </source>
</evidence>
<evidence type="ECO:0000256" key="8">
    <source>
        <dbReference type="SAM" id="Phobius"/>
    </source>
</evidence>
<feature type="transmembrane region" description="Helical" evidence="8">
    <location>
        <begin position="78"/>
        <end position="100"/>
    </location>
</feature>
<dbReference type="RefSeq" id="WP_367994506.1">
    <property type="nucleotide sequence ID" value="NZ_JBFPJR010000022.1"/>
</dbReference>
<sequence length="358" mass="37337">MDDAWFAIVMLSVSMYVLLDGYDLGIGTLLLLDRDERRRREMVEIVATAWDGNETWLILFGVAAWAGLPTAYGVMLPALYIPLIVMLFSIIARGAAIELISTANDGVPFRWGLAFGLGSLIASFTQGVAIGGLLSGVTVTDGVFTGHTWDFLNAYSVLTGLATVVLYATAGAAFLRLKTEGPLRDRAGAAGRVSLGFTAVLSLVAALSLGATPTGTHLSSPLRVVFFVILVVVAVAGGVVAWIGFGRRPDRLALTGVVAAEVAGLLALLDILVPRVVPPGLTIGEAGAPGATFVVLLVGIGLNIPLVLFYSWYAHHVFRGKYREPQLARPAGLSASAQALRPSGPPAGVPSTTDGAVS</sequence>
<name>A0ABV3T181_9ACTN</name>
<evidence type="ECO:0000313" key="9">
    <source>
        <dbReference type="EMBL" id="MEX0428535.1"/>
    </source>
</evidence>
<evidence type="ECO:0000313" key="10">
    <source>
        <dbReference type="Proteomes" id="UP001556631"/>
    </source>
</evidence>
<comment type="similarity">
    <text evidence="2">Belongs to the cytochrome ubiquinol oxidase subunit 2 family.</text>
</comment>
<keyword evidence="5 8" id="KW-1133">Transmembrane helix</keyword>
<keyword evidence="4 8" id="KW-0812">Transmembrane</keyword>
<feature type="transmembrane region" description="Helical" evidence="8">
    <location>
        <begin position="6"/>
        <end position="32"/>
    </location>
</feature>
<evidence type="ECO:0000256" key="3">
    <source>
        <dbReference type="ARBA" id="ARBA00022475"/>
    </source>
</evidence>
<dbReference type="EMBL" id="JBFPJR010000022">
    <property type="protein sequence ID" value="MEX0428535.1"/>
    <property type="molecule type" value="Genomic_DNA"/>
</dbReference>
<feature type="region of interest" description="Disordered" evidence="7">
    <location>
        <begin position="337"/>
        <end position="358"/>
    </location>
</feature>
<dbReference type="NCBIfam" id="TIGR00203">
    <property type="entry name" value="cydB"/>
    <property type="match status" value="1"/>
</dbReference>
<feature type="transmembrane region" description="Helical" evidence="8">
    <location>
        <begin position="112"/>
        <end position="134"/>
    </location>
</feature>
<evidence type="ECO:0000256" key="5">
    <source>
        <dbReference type="ARBA" id="ARBA00022989"/>
    </source>
</evidence>